<name>A0A2W4YZW9_9SPHN</name>
<dbReference type="EMBL" id="QFNF01000032">
    <property type="protein sequence ID" value="PZO75620.1"/>
    <property type="molecule type" value="Genomic_DNA"/>
</dbReference>
<protein>
    <submittedName>
        <fullName evidence="1">Uncharacterized protein</fullName>
    </submittedName>
</protein>
<sequence>MADTAEAYRARAAVEHANAEAATLDNVRDRCRRAERAWTEMADRAERTTEQRLIREAATARRSDTVG</sequence>
<accession>A0A2W4YZW9</accession>
<proteinExistence type="predicted"/>
<dbReference type="AlphaFoldDB" id="A0A2W4YZW9"/>
<comment type="caution">
    <text evidence="1">The sequence shown here is derived from an EMBL/GenBank/DDBJ whole genome shotgun (WGS) entry which is preliminary data.</text>
</comment>
<dbReference type="Proteomes" id="UP000248614">
    <property type="component" value="Unassembled WGS sequence"/>
</dbReference>
<reference evidence="1 2" key="1">
    <citation type="submission" date="2017-08" db="EMBL/GenBank/DDBJ databases">
        <title>Infants hospitalized years apart are colonized by the same room-sourced microbial strains.</title>
        <authorList>
            <person name="Brooks B."/>
            <person name="Olm M.R."/>
            <person name="Firek B.A."/>
            <person name="Baker R."/>
            <person name="Thomas B.C."/>
            <person name="Morowitz M.J."/>
            <person name="Banfield J.F."/>
        </authorList>
    </citation>
    <scope>NUCLEOTIDE SEQUENCE [LARGE SCALE GENOMIC DNA]</scope>
    <source>
        <strain evidence="1">S2_018_000_R3_110</strain>
    </source>
</reference>
<gene>
    <name evidence="1" type="ORF">DI632_11840</name>
</gene>
<organism evidence="1 2">
    <name type="scientific">Sphingomonas hengshuiensis</name>
    <dbReference type="NCBI Taxonomy" id="1609977"/>
    <lineage>
        <taxon>Bacteria</taxon>
        <taxon>Pseudomonadati</taxon>
        <taxon>Pseudomonadota</taxon>
        <taxon>Alphaproteobacteria</taxon>
        <taxon>Sphingomonadales</taxon>
        <taxon>Sphingomonadaceae</taxon>
        <taxon>Sphingomonas</taxon>
    </lineage>
</organism>
<evidence type="ECO:0000313" key="2">
    <source>
        <dbReference type="Proteomes" id="UP000248614"/>
    </source>
</evidence>
<evidence type="ECO:0000313" key="1">
    <source>
        <dbReference type="EMBL" id="PZO75620.1"/>
    </source>
</evidence>